<feature type="region of interest" description="Disordered" evidence="1">
    <location>
        <begin position="108"/>
        <end position="141"/>
    </location>
</feature>
<keyword evidence="3" id="KW-1185">Reference proteome</keyword>
<organism evidence="2 3">
    <name type="scientific">Paenibacillus sacheonensis</name>
    <dbReference type="NCBI Taxonomy" id="742054"/>
    <lineage>
        <taxon>Bacteria</taxon>
        <taxon>Bacillati</taxon>
        <taxon>Bacillota</taxon>
        <taxon>Bacilli</taxon>
        <taxon>Bacillales</taxon>
        <taxon>Paenibacillaceae</taxon>
        <taxon>Paenibacillus</taxon>
    </lineage>
</organism>
<sequence>MAEGAGAGMIGDSGAHGVAEPVFTEGNPAAVPAAGGLPGAQAGPAQWNVPGNRPENLFTRIGGMEGIMTGMTNVQKLYGMYKQIQPMMKWLGGIGGGGGIGATAAIQSLGKGASRHRSGRTAGKRSASGAGKSGSAGKKRR</sequence>
<gene>
    <name evidence="2" type="ORF">GT003_31665</name>
</gene>
<dbReference type="Proteomes" id="UP000558113">
    <property type="component" value="Unassembled WGS sequence"/>
</dbReference>
<feature type="compositionally biased region" description="Basic residues" evidence="1">
    <location>
        <begin position="113"/>
        <end position="123"/>
    </location>
</feature>
<feature type="compositionally biased region" description="Low complexity" evidence="1">
    <location>
        <begin position="29"/>
        <end position="45"/>
    </location>
</feature>
<feature type="compositionally biased region" description="Low complexity" evidence="1">
    <location>
        <begin position="124"/>
        <end position="141"/>
    </location>
</feature>
<evidence type="ECO:0000313" key="3">
    <source>
        <dbReference type="Proteomes" id="UP000558113"/>
    </source>
</evidence>
<reference evidence="2 3" key="1">
    <citation type="submission" date="2020-01" db="EMBL/GenBank/DDBJ databases">
        <title>Paenibacillus soybeanensis sp. nov. isolated from the nodules of soybean (Glycine max(L.) Merr).</title>
        <authorList>
            <person name="Wang H."/>
        </authorList>
    </citation>
    <scope>NUCLEOTIDE SEQUENCE [LARGE SCALE GENOMIC DNA]</scope>
    <source>
        <strain evidence="2 3">DSM 23054</strain>
    </source>
</reference>
<dbReference type="EMBL" id="JAAAMU010000035">
    <property type="protein sequence ID" value="NBC73521.1"/>
    <property type="molecule type" value="Genomic_DNA"/>
</dbReference>
<name>A0A7X4YXN2_9BACL</name>
<accession>A0A7X4YXN2</accession>
<proteinExistence type="predicted"/>
<comment type="caution">
    <text evidence="2">The sequence shown here is derived from an EMBL/GenBank/DDBJ whole genome shotgun (WGS) entry which is preliminary data.</text>
</comment>
<protein>
    <submittedName>
        <fullName evidence="2">Uncharacterized protein</fullName>
    </submittedName>
</protein>
<evidence type="ECO:0000256" key="1">
    <source>
        <dbReference type="SAM" id="MobiDB-lite"/>
    </source>
</evidence>
<dbReference type="RefSeq" id="WP_161705637.1">
    <property type="nucleotide sequence ID" value="NZ_JAAAMU010000035.1"/>
</dbReference>
<dbReference type="AlphaFoldDB" id="A0A7X4YXN2"/>
<evidence type="ECO:0000313" key="2">
    <source>
        <dbReference type="EMBL" id="NBC73521.1"/>
    </source>
</evidence>
<feature type="region of interest" description="Disordered" evidence="1">
    <location>
        <begin position="29"/>
        <end position="51"/>
    </location>
</feature>